<reference evidence="2" key="1">
    <citation type="submission" date="2023-08" db="EMBL/GenBank/DDBJ databases">
        <title>Reference Genome Resource for the Citrus Pathogen Phytophthora citrophthora.</title>
        <authorList>
            <person name="Moller H."/>
            <person name="Coetzee B."/>
            <person name="Rose L.J."/>
            <person name="Van Niekerk J.M."/>
        </authorList>
    </citation>
    <scope>NUCLEOTIDE SEQUENCE</scope>
    <source>
        <strain evidence="2">STE-U-9442</strain>
    </source>
</reference>
<evidence type="ECO:0000313" key="2">
    <source>
        <dbReference type="EMBL" id="KAK1945932.1"/>
    </source>
</evidence>
<gene>
    <name evidence="2" type="ORF">P3T76_002980</name>
</gene>
<evidence type="ECO:0000313" key="3">
    <source>
        <dbReference type="Proteomes" id="UP001259832"/>
    </source>
</evidence>
<protein>
    <submittedName>
        <fullName evidence="2">Uncharacterized protein</fullName>
    </submittedName>
</protein>
<dbReference type="Proteomes" id="UP001259832">
    <property type="component" value="Unassembled WGS sequence"/>
</dbReference>
<dbReference type="AlphaFoldDB" id="A0AAD9GW90"/>
<name>A0AAD9GW90_9STRA</name>
<feature type="region of interest" description="Disordered" evidence="1">
    <location>
        <begin position="1"/>
        <end position="75"/>
    </location>
</feature>
<keyword evidence="3" id="KW-1185">Reference proteome</keyword>
<dbReference type="EMBL" id="JASMQC010000004">
    <property type="protein sequence ID" value="KAK1945932.1"/>
    <property type="molecule type" value="Genomic_DNA"/>
</dbReference>
<feature type="compositionally biased region" description="Basic and acidic residues" evidence="1">
    <location>
        <begin position="54"/>
        <end position="68"/>
    </location>
</feature>
<accession>A0AAD9GW90</accession>
<comment type="caution">
    <text evidence="2">The sequence shown here is derived from an EMBL/GenBank/DDBJ whole genome shotgun (WGS) entry which is preliminary data.</text>
</comment>
<proteinExistence type="predicted"/>
<sequence length="75" mass="8570">MLELHSKTGPYVPEEHQENWIYAAPSEQEKVDAKTAKQARREHRAAMAASAKANQDRRGRETDIDARPTPKKSRK</sequence>
<organism evidence="2 3">
    <name type="scientific">Phytophthora citrophthora</name>
    <dbReference type="NCBI Taxonomy" id="4793"/>
    <lineage>
        <taxon>Eukaryota</taxon>
        <taxon>Sar</taxon>
        <taxon>Stramenopiles</taxon>
        <taxon>Oomycota</taxon>
        <taxon>Peronosporomycetes</taxon>
        <taxon>Peronosporales</taxon>
        <taxon>Peronosporaceae</taxon>
        <taxon>Phytophthora</taxon>
    </lineage>
</organism>
<evidence type="ECO:0000256" key="1">
    <source>
        <dbReference type="SAM" id="MobiDB-lite"/>
    </source>
</evidence>